<dbReference type="PANTHER" id="PTHR22807:SF53">
    <property type="entry name" value="RIBOSOMAL RNA SMALL SUBUNIT METHYLTRANSFERASE B-RELATED"/>
    <property type="match status" value="1"/>
</dbReference>
<dbReference type="InterPro" id="IPR023267">
    <property type="entry name" value="RCMT"/>
</dbReference>
<evidence type="ECO:0000313" key="8">
    <source>
        <dbReference type="Proteomes" id="UP001589920"/>
    </source>
</evidence>
<dbReference type="EMBL" id="JBHMQU010000088">
    <property type="protein sequence ID" value="MFC0813493.1"/>
    <property type="molecule type" value="Genomic_DNA"/>
</dbReference>
<evidence type="ECO:0000256" key="5">
    <source>
        <dbReference type="PROSITE-ProRule" id="PRU01023"/>
    </source>
</evidence>
<feature type="binding site" evidence="5">
    <location>
        <position position="247"/>
    </location>
    <ligand>
        <name>S-adenosyl-L-methionine</name>
        <dbReference type="ChEBI" id="CHEBI:59789"/>
    </ligand>
</feature>
<evidence type="ECO:0000256" key="2">
    <source>
        <dbReference type="ARBA" id="ARBA00022679"/>
    </source>
</evidence>
<comment type="caution">
    <text evidence="5">Lacks conserved residue(s) required for the propagation of feature annotation.</text>
</comment>
<keyword evidence="3 5" id="KW-0949">S-adenosyl-L-methionine</keyword>
<protein>
    <submittedName>
        <fullName evidence="7">RsmB/NOP family class I SAM-dependent RNA methyltransferase</fullName>
        <ecNumber evidence="7">2.1.1.-</ecNumber>
    </submittedName>
</protein>
<dbReference type="PRINTS" id="PR02008">
    <property type="entry name" value="RCMTFAMILY"/>
</dbReference>
<dbReference type="RefSeq" id="WP_394321561.1">
    <property type="nucleotide sequence ID" value="NZ_JBHMQU010000088.1"/>
</dbReference>
<gene>
    <name evidence="7" type="ORF">ACFHYO_15435</name>
</gene>
<sequence>MTPAARASAAIEILDDIFAGTPAEPRLIRWARSSRFAGSGDRAAVRDLVFDALRRRRSHAALGGADTGRGLILGALREAGHDPDTIFAAAPYAPPPLTSAERDAGRPPLPAEATDLPDWIADLLATDLGHDFPRVAEALRERAPVWLRGNLARGTRETARAALTAAGVETSTDPRCDTALLVTSGARSVQGSAAYREGLVELQDLSPQMACAGLEVGPSVRVLDLCAGGGGKSLALAARGTKVTAWDATPARMRDLPARAARAGAAIDIAPALPSGPFDLVVADVPCSGSGTWRRTPDAKWRLTEADLARLITVQAEILDTAAERVAPGGRLAYMTCSLFAAENAGQIDAFLRRNPSFALKGQRTLTPLDASDGFFVAELSSLMPA</sequence>
<dbReference type="CDD" id="cd02440">
    <property type="entry name" value="AdoMet_MTases"/>
    <property type="match status" value="1"/>
</dbReference>
<dbReference type="Proteomes" id="UP001589920">
    <property type="component" value="Unassembled WGS sequence"/>
</dbReference>
<keyword evidence="8" id="KW-1185">Reference proteome</keyword>
<dbReference type="Gene3D" id="3.40.50.150">
    <property type="entry name" value="Vaccinia Virus protein VP39"/>
    <property type="match status" value="1"/>
</dbReference>
<keyword evidence="4 5" id="KW-0694">RNA-binding</keyword>
<keyword evidence="2 5" id="KW-0808">Transferase</keyword>
<organism evidence="7 8">
    <name type="scientific">Paracoccus panacisoli</name>
    <dbReference type="NCBI Taxonomy" id="1510163"/>
    <lineage>
        <taxon>Bacteria</taxon>
        <taxon>Pseudomonadati</taxon>
        <taxon>Pseudomonadota</taxon>
        <taxon>Alphaproteobacteria</taxon>
        <taxon>Rhodobacterales</taxon>
        <taxon>Paracoccaceae</taxon>
        <taxon>Paracoccus</taxon>
    </lineage>
</organism>
<comment type="similarity">
    <text evidence="5">Belongs to the class I-like SAM-binding methyltransferase superfamily. RsmB/NOP family.</text>
</comment>
<dbReference type="InterPro" id="IPR049560">
    <property type="entry name" value="MeTrfase_RsmB-F_NOP2_cat"/>
</dbReference>
<comment type="caution">
    <text evidence="7">The sequence shown here is derived from an EMBL/GenBank/DDBJ whole genome shotgun (WGS) entry which is preliminary data.</text>
</comment>
<dbReference type="InterPro" id="IPR029063">
    <property type="entry name" value="SAM-dependent_MTases_sf"/>
</dbReference>
<accession>A0ABV6TBY4</accession>
<dbReference type="GO" id="GO:0008168">
    <property type="term" value="F:methyltransferase activity"/>
    <property type="evidence" value="ECO:0007669"/>
    <property type="project" value="UniProtKB-KW"/>
</dbReference>
<feature type="active site" description="Nucleophile" evidence="5">
    <location>
        <position position="337"/>
    </location>
</feature>
<dbReference type="PROSITE" id="PS51686">
    <property type="entry name" value="SAM_MT_RSMB_NOP"/>
    <property type="match status" value="1"/>
</dbReference>
<evidence type="ECO:0000256" key="1">
    <source>
        <dbReference type="ARBA" id="ARBA00022603"/>
    </source>
</evidence>
<reference evidence="7 8" key="1">
    <citation type="submission" date="2024-09" db="EMBL/GenBank/DDBJ databases">
        <authorList>
            <person name="Sun Q."/>
            <person name="Mori K."/>
        </authorList>
    </citation>
    <scope>NUCLEOTIDE SEQUENCE [LARGE SCALE GENOMIC DNA]</scope>
    <source>
        <strain evidence="7 8">KCTC 42086</strain>
    </source>
</reference>
<dbReference type="Pfam" id="PF01189">
    <property type="entry name" value="Methyltr_RsmB-F"/>
    <property type="match status" value="1"/>
</dbReference>
<keyword evidence="1 5" id="KW-0489">Methyltransferase</keyword>
<dbReference type="GO" id="GO:0032259">
    <property type="term" value="P:methylation"/>
    <property type="evidence" value="ECO:0007669"/>
    <property type="project" value="UniProtKB-KW"/>
</dbReference>
<feature type="domain" description="SAM-dependent MTase RsmB/NOP-type" evidence="6">
    <location>
        <begin position="135"/>
        <end position="386"/>
    </location>
</feature>
<evidence type="ECO:0000313" key="7">
    <source>
        <dbReference type="EMBL" id="MFC0813493.1"/>
    </source>
</evidence>
<dbReference type="Pfam" id="PF22458">
    <property type="entry name" value="RsmF-B_ferredox"/>
    <property type="match status" value="1"/>
</dbReference>
<dbReference type="EC" id="2.1.1.-" evidence="7"/>
<dbReference type="SUPFAM" id="SSF53335">
    <property type="entry name" value="S-adenosyl-L-methionine-dependent methyltransferases"/>
    <property type="match status" value="1"/>
</dbReference>
<evidence type="ECO:0000256" key="4">
    <source>
        <dbReference type="ARBA" id="ARBA00022884"/>
    </source>
</evidence>
<proteinExistence type="inferred from homology"/>
<dbReference type="InterPro" id="IPR001678">
    <property type="entry name" value="MeTrfase_RsmB-F_NOP2_dom"/>
</dbReference>
<feature type="binding site" evidence="5">
    <location>
        <position position="284"/>
    </location>
    <ligand>
        <name>S-adenosyl-L-methionine</name>
        <dbReference type="ChEBI" id="CHEBI:59789"/>
    </ligand>
</feature>
<evidence type="ECO:0000259" key="6">
    <source>
        <dbReference type="PROSITE" id="PS51686"/>
    </source>
</evidence>
<dbReference type="InterPro" id="IPR054728">
    <property type="entry name" value="RsmB-like_ferredoxin"/>
</dbReference>
<feature type="binding site" evidence="5">
    <location>
        <position position="268"/>
    </location>
    <ligand>
        <name>S-adenosyl-L-methionine</name>
        <dbReference type="ChEBI" id="CHEBI:59789"/>
    </ligand>
</feature>
<evidence type="ECO:0000256" key="3">
    <source>
        <dbReference type="ARBA" id="ARBA00022691"/>
    </source>
</evidence>
<dbReference type="PANTHER" id="PTHR22807">
    <property type="entry name" value="NOP2 YEAST -RELATED NOL1/NOP2/FMU SUN DOMAIN-CONTAINING"/>
    <property type="match status" value="1"/>
</dbReference>
<name>A0ABV6TBY4_9RHOB</name>